<sequence>MRFIFLSIFLSTVFVTFECSKVIELKCNPNFDVQSIVNLPYRCINGLSCFFEEIHVDESTSLVLNFDEANYGLDCVGFVNSTISKLPSNLFNKYKAVNSLYASGIDLLQLPSNTFENASNILDMNLSWNKLTKLEEKVFTPCSNLRKLVLNHNEIEEIDVDAFDKLYQLEELDISNNKLSLIPHKALAQLERLRTLNLSNNSFIVRYGQFPNSLVTLDLSYNKLENFTLKSIISLTKLKYLHLNGNRIFRFRQHIFPDGILDVLKSLKHIQLSDNEFYCTTLADIFIFMEKYKVTIDVVPHLIILNSSNIHGVGCREESRYLL</sequence>
<proteinExistence type="predicted"/>
<evidence type="ECO:0000256" key="4">
    <source>
        <dbReference type="SAM" id="SignalP"/>
    </source>
</evidence>
<accession>A0A9N9RIX6</accession>
<keyword evidence="2 4" id="KW-0732">Signal</keyword>
<reference evidence="5" key="2">
    <citation type="submission" date="2022-10" db="EMBL/GenBank/DDBJ databases">
        <authorList>
            <consortium name="ENA_rothamsted_submissions"/>
            <consortium name="culmorum"/>
            <person name="King R."/>
        </authorList>
    </citation>
    <scope>NUCLEOTIDE SEQUENCE</scope>
</reference>
<feature type="signal peptide" evidence="4">
    <location>
        <begin position="1"/>
        <end position="19"/>
    </location>
</feature>
<evidence type="ECO:0000256" key="1">
    <source>
        <dbReference type="ARBA" id="ARBA00022614"/>
    </source>
</evidence>
<dbReference type="Pfam" id="PF13855">
    <property type="entry name" value="LRR_8"/>
    <property type="match status" value="2"/>
</dbReference>
<evidence type="ECO:0000256" key="3">
    <source>
        <dbReference type="ARBA" id="ARBA00022737"/>
    </source>
</evidence>
<dbReference type="SUPFAM" id="SSF52058">
    <property type="entry name" value="L domain-like"/>
    <property type="match status" value="1"/>
</dbReference>
<reference evidence="5" key="1">
    <citation type="submission" date="2022-01" db="EMBL/GenBank/DDBJ databases">
        <authorList>
            <person name="King R."/>
        </authorList>
    </citation>
    <scope>NUCLEOTIDE SEQUENCE</scope>
</reference>
<organism evidence="5 6">
    <name type="scientific">Chironomus riparius</name>
    <dbReference type="NCBI Taxonomy" id="315576"/>
    <lineage>
        <taxon>Eukaryota</taxon>
        <taxon>Metazoa</taxon>
        <taxon>Ecdysozoa</taxon>
        <taxon>Arthropoda</taxon>
        <taxon>Hexapoda</taxon>
        <taxon>Insecta</taxon>
        <taxon>Pterygota</taxon>
        <taxon>Neoptera</taxon>
        <taxon>Endopterygota</taxon>
        <taxon>Diptera</taxon>
        <taxon>Nematocera</taxon>
        <taxon>Chironomoidea</taxon>
        <taxon>Chironomidae</taxon>
        <taxon>Chironominae</taxon>
        <taxon>Chironomus</taxon>
    </lineage>
</organism>
<evidence type="ECO:0000256" key="2">
    <source>
        <dbReference type="ARBA" id="ARBA00022729"/>
    </source>
</evidence>
<dbReference type="OrthoDB" id="7783132at2759"/>
<protein>
    <submittedName>
        <fullName evidence="5">Uncharacterized protein</fullName>
    </submittedName>
</protein>
<dbReference type="PROSITE" id="PS51450">
    <property type="entry name" value="LRR"/>
    <property type="match status" value="2"/>
</dbReference>
<keyword evidence="6" id="KW-1185">Reference proteome</keyword>
<dbReference type="InterPro" id="IPR003591">
    <property type="entry name" value="Leu-rich_rpt_typical-subtyp"/>
</dbReference>
<dbReference type="PANTHER" id="PTHR24373:SF275">
    <property type="entry name" value="TIR DOMAIN-CONTAINING PROTEIN"/>
    <property type="match status" value="1"/>
</dbReference>
<dbReference type="InterPro" id="IPR032675">
    <property type="entry name" value="LRR_dom_sf"/>
</dbReference>
<dbReference type="InterPro" id="IPR050328">
    <property type="entry name" value="Dev_Immune_Receptor"/>
</dbReference>
<dbReference type="InterPro" id="IPR001611">
    <property type="entry name" value="Leu-rich_rpt"/>
</dbReference>
<gene>
    <name evidence="5" type="ORF">CHIRRI_LOCUS274</name>
</gene>
<dbReference type="Gene3D" id="3.80.10.10">
    <property type="entry name" value="Ribonuclease Inhibitor"/>
    <property type="match status" value="2"/>
</dbReference>
<dbReference type="EMBL" id="OU895877">
    <property type="protein sequence ID" value="CAG9797274.1"/>
    <property type="molecule type" value="Genomic_DNA"/>
</dbReference>
<dbReference type="SMART" id="SM00369">
    <property type="entry name" value="LRR_TYP"/>
    <property type="match status" value="5"/>
</dbReference>
<keyword evidence="1" id="KW-0433">Leucine-rich repeat</keyword>
<dbReference type="AlphaFoldDB" id="A0A9N9RIX6"/>
<keyword evidence="3" id="KW-0677">Repeat</keyword>
<evidence type="ECO:0000313" key="6">
    <source>
        <dbReference type="Proteomes" id="UP001153620"/>
    </source>
</evidence>
<evidence type="ECO:0000313" key="5">
    <source>
        <dbReference type="EMBL" id="CAG9797274.1"/>
    </source>
</evidence>
<dbReference type="PANTHER" id="PTHR24373">
    <property type="entry name" value="SLIT RELATED LEUCINE-RICH REPEAT NEURONAL PROTEIN"/>
    <property type="match status" value="1"/>
</dbReference>
<name>A0A9N9RIX6_9DIPT</name>
<feature type="chain" id="PRO_5040188867" evidence="4">
    <location>
        <begin position="20"/>
        <end position="323"/>
    </location>
</feature>
<dbReference type="Proteomes" id="UP001153620">
    <property type="component" value="Chromosome 1"/>
</dbReference>